<name>A0ACA9LU32_9GLOM</name>
<dbReference type="EMBL" id="CAJVPT010007897">
    <property type="protein sequence ID" value="CAG8546133.1"/>
    <property type="molecule type" value="Genomic_DNA"/>
</dbReference>
<proteinExistence type="predicted"/>
<comment type="caution">
    <text evidence="1">The sequence shown here is derived from an EMBL/GenBank/DDBJ whole genome shotgun (WGS) entry which is preliminary data.</text>
</comment>
<organism evidence="1 2">
    <name type="scientific">Acaulospora colombiana</name>
    <dbReference type="NCBI Taxonomy" id="27376"/>
    <lineage>
        <taxon>Eukaryota</taxon>
        <taxon>Fungi</taxon>
        <taxon>Fungi incertae sedis</taxon>
        <taxon>Mucoromycota</taxon>
        <taxon>Glomeromycotina</taxon>
        <taxon>Glomeromycetes</taxon>
        <taxon>Diversisporales</taxon>
        <taxon>Acaulosporaceae</taxon>
        <taxon>Acaulospora</taxon>
    </lineage>
</organism>
<reference evidence="1" key="1">
    <citation type="submission" date="2021-06" db="EMBL/GenBank/DDBJ databases">
        <authorList>
            <person name="Kallberg Y."/>
            <person name="Tangrot J."/>
            <person name="Rosling A."/>
        </authorList>
    </citation>
    <scope>NUCLEOTIDE SEQUENCE</scope>
    <source>
        <strain evidence="1">CL356</strain>
    </source>
</reference>
<gene>
    <name evidence="1" type="ORF">ACOLOM_LOCUS4666</name>
</gene>
<evidence type="ECO:0000313" key="2">
    <source>
        <dbReference type="Proteomes" id="UP000789525"/>
    </source>
</evidence>
<keyword evidence="2" id="KW-1185">Reference proteome</keyword>
<evidence type="ECO:0000313" key="1">
    <source>
        <dbReference type="EMBL" id="CAG8546133.1"/>
    </source>
</evidence>
<protein>
    <submittedName>
        <fullName evidence="1">13860_t:CDS:1</fullName>
    </submittedName>
</protein>
<dbReference type="Proteomes" id="UP000789525">
    <property type="component" value="Unassembled WGS sequence"/>
</dbReference>
<sequence>MPCSGSIPLPTQTSRWTVIKGPFVHKKSQENFERKTHKRFLIIKDTNREVVERWLWYLTKSCPAGVGMRVTLWEWEKLGVGKEMLQNASGKKRRMLKDVESTRGVDVRDVVVEVANALVKDMEKELVSETDELQDKNSSGNDEMRLNDVNKENEDGGNKKDEK</sequence>
<accession>A0ACA9LU32</accession>